<dbReference type="PROSITE" id="PS00076">
    <property type="entry name" value="PYRIDINE_REDOX_1"/>
    <property type="match status" value="1"/>
</dbReference>
<feature type="binding site" evidence="11">
    <location>
        <begin position="138"/>
        <end position="140"/>
    </location>
    <ligand>
        <name>FAD</name>
        <dbReference type="ChEBI" id="CHEBI:57692"/>
    </ligand>
</feature>
<dbReference type="GO" id="GO:0045333">
    <property type="term" value="P:cellular respiration"/>
    <property type="evidence" value="ECO:0007669"/>
    <property type="project" value="UniProtKB-ARBA"/>
</dbReference>
<reference evidence="16 17" key="1">
    <citation type="submission" date="2019-12" db="EMBL/GenBank/DDBJ databases">
        <title>Shinella kummerowiae sp. nov., a symbiotic bacterium isolated from root nodules of the herbal legume Kummerowia stipulacea.</title>
        <authorList>
            <person name="Gao J."/>
        </authorList>
    </citation>
    <scope>NUCLEOTIDE SEQUENCE [LARGE SCALE GENOMIC DNA]</scope>
    <source>
        <strain evidence="16 17">CCBAU 25048</strain>
    </source>
</reference>
<dbReference type="InterPro" id="IPR023753">
    <property type="entry name" value="FAD/NAD-binding_dom"/>
</dbReference>
<keyword evidence="11" id="KW-0547">Nucleotide-binding</keyword>
<feature type="disulfide bond" description="Redox-active" evidence="12">
    <location>
        <begin position="42"/>
        <end position="47"/>
    </location>
</feature>
<evidence type="ECO:0000259" key="14">
    <source>
        <dbReference type="Pfam" id="PF02852"/>
    </source>
</evidence>
<feature type="binding site" evidence="11">
    <location>
        <position position="267"/>
    </location>
    <ligand>
        <name>NAD(+)</name>
        <dbReference type="ChEBI" id="CHEBI:57540"/>
    </ligand>
</feature>
<dbReference type="PRINTS" id="PR00368">
    <property type="entry name" value="FADPNR"/>
</dbReference>
<dbReference type="SUPFAM" id="SSF55424">
    <property type="entry name" value="FAD/NAD-linked reductases, dimerisation (C-terminal) domain"/>
    <property type="match status" value="1"/>
</dbReference>
<dbReference type="EC" id="1.8.1.4" evidence="2 13"/>
<feature type="domain" description="Pyridine nucleotide-disulphide oxidoreductase dimerisation" evidence="14">
    <location>
        <begin position="343"/>
        <end position="451"/>
    </location>
</feature>
<comment type="similarity">
    <text evidence="1 13">Belongs to the class-I pyridine nucleotide-disulfide oxidoreductase family.</text>
</comment>
<dbReference type="Pfam" id="PF07992">
    <property type="entry name" value="Pyr_redox_2"/>
    <property type="match status" value="1"/>
</dbReference>
<keyword evidence="7" id="KW-1015">Disulfide bond</keyword>
<dbReference type="InterPro" id="IPR012999">
    <property type="entry name" value="Pyr_OxRdtase_I_AS"/>
</dbReference>
<dbReference type="GO" id="GO:0050660">
    <property type="term" value="F:flavin adenine dinucleotide binding"/>
    <property type="evidence" value="ECO:0007669"/>
    <property type="project" value="InterPro"/>
</dbReference>
<dbReference type="EMBL" id="WUMK01000003">
    <property type="protein sequence ID" value="MXN45563.1"/>
    <property type="molecule type" value="Genomic_DNA"/>
</dbReference>
<dbReference type="FunFam" id="3.30.390.30:FF:000001">
    <property type="entry name" value="Dihydrolipoyl dehydrogenase"/>
    <property type="match status" value="1"/>
</dbReference>
<evidence type="ECO:0000256" key="7">
    <source>
        <dbReference type="ARBA" id="ARBA00023157"/>
    </source>
</evidence>
<keyword evidence="5 13" id="KW-0560">Oxidoreductase</keyword>
<dbReference type="InterPro" id="IPR050151">
    <property type="entry name" value="Class-I_Pyr_Nuc-Dis_Oxidored"/>
</dbReference>
<feature type="domain" description="FAD/NAD(P)-binding" evidence="15">
    <location>
        <begin position="4"/>
        <end position="323"/>
    </location>
</feature>
<dbReference type="FunFam" id="3.50.50.60:FF:000025">
    <property type="entry name" value="Dihydrolipoyl dehydrogenase"/>
    <property type="match status" value="1"/>
</dbReference>
<dbReference type="InterPro" id="IPR016156">
    <property type="entry name" value="FAD/NAD-linked_Rdtase_dimer_sf"/>
</dbReference>
<dbReference type="GO" id="GO:1990234">
    <property type="term" value="C:transferase complex"/>
    <property type="evidence" value="ECO:0007669"/>
    <property type="project" value="UniProtKB-ARBA"/>
</dbReference>
<evidence type="ECO:0000256" key="13">
    <source>
        <dbReference type="RuleBase" id="RU003692"/>
    </source>
</evidence>
<dbReference type="InterPro" id="IPR006258">
    <property type="entry name" value="Lipoamide_DH"/>
</dbReference>
<dbReference type="Gene3D" id="3.50.50.60">
    <property type="entry name" value="FAD/NAD(P)-binding domain"/>
    <property type="match status" value="2"/>
</dbReference>
<accession>A0A6N8SA79</accession>
<feature type="binding site" evidence="11">
    <location>
        <position position="51"/>
    </location>
    <ligand>
        <name>FAD</name>
        <dbReference type="ChEBI" id="CHEBI:57692"/>
    </ligand>
</feature>
<protein>
    <recommendedName>
        <fullName evidence="2 13">Dihydrolipoyl dehydrogenase</fullName>
        <ecNumber evidence="2 13">1.8.1.4</ecNumber>
    </recommendedName>
</protein>
<dbReference type="PIRSF" id="PIRSF000350">
    <property type="entry name" value="Mercury_reductase_MerA"/>
    <property type="match status" value="1"/>
</dbReference>
<dbReference type="InterPro" id="IPR001100">
    <property type="entry name" value="Pyr_nuc-diS_OxRdtase"/>
</dbReference>
<feature type="binding site" evidence="11">
    <location>
        <begin position="314"/>
        <end position="317"/>
    </location>
    <ligand>
        <name>FAD</name>
        <dbReference type="ChEBI" id="CHEBI:57692"/>
    </ligand>
</feature>
<evidence type="ECO:0000313" key="17">
    <source>
        <dbReference type="Proteomes" id="UP000435802"/>
    </source>
</evidence>
<dbReference type="GO" id="GO:0006103">
    <property type="term" value="P:2-oxoglutarate metabolic process"/>
    <property type="evidence" value="ECO:0007669"/>
    <property type="project" value="TreeGrafter"/>
</dbReference>
<comment type="cofactor">
    <cofactor evidence="11 13">
        <name>FAD</name>
        <dbReference type="ChEBI" id="CHEBI:57692"/>
    </cofactor>
    <text evidence="11 13">Binds 1 FAD per subunit.</text>
</comment>
<dbReference type="GO" id="GO:0005737">
    <property type="term" value="C:cytoplasm"/>
    <property type="evidence" value="ECO:0007669"/>
    <property type="project" value="UniProtKB-ARBA"/>
</dbReference>
<keyword evidence="8 13" id="KW-0676">Redox-active center</keyword>
<evidence type="ECO:0000256" key="8">
    <source>
        <dbReference type="ARBA" id="ARBA00023284"/>
    </source>
</evidence>
<feature type="active site" description="Proton acceptor" evidence="10">
    <location>
        <position position="441"/>
    </location>
</feature>
<evidence type="ECO:0000256" key="6">
    <source>
        <dbReference type="ARBA" id="ARBA00023027"/>
    </source>
</evidence>
<comment type="caution">
    <text evidence="16">The sequence shown here is derived from an EMBL/GenBank/DDBJ whole genome shotgun (WGS) entry which is preliminary data.</text>
</comment>
<dbReference type="NCBIfam" id="TIGR01350">
    <property type="entry name" value="lipoamide_DH"/>
    <property type="match status" value="1"/>
</dbReference>
<dbReference type="InterPro" id="IPR004099">
    <property type="entry name" value="Pyr_nucl-diS_OxRdtase_dimer"/>
</dbReference>
<evidence type="ECO:0000256" key="11">
    <source>
        <dbReference type="PIRSR" id="PIRSR000350-3"/>
    </source>
</evidence>
<proteinExistence type="inferred from homology"/>
<evidence type="ECO:0000256" key="9">
    <source>
        <dbReference type="ARBA" id="ARBA00049187"/>
    </source>
</evidence>
<comment type="catalytic activity">
    <reaction evidence="9 13">
        <text>N(6)-[(R)-dihydrolipoyl]-L-lysyl-[protein] + NAD(+) = N(6)-[(R)-lipoyl]-L-lysyl-[protein] + NADH + H(+)</text>
        <dbReference type="Rhea" id="RHEA:15045"/>
        <dbReference type="Rhea" id="RHEA-COMP:10474"/>
        <dbReference type="Rhea" id="RHEA-COMP:10475"/>
        <dbReference type="ChEBI" id="CHEBI:15378"/>
        <dbReference type="ChEBI" id="CHEBI:57540"/>
        <dbReference type="ChEBI" id="CHEBI:57945"/>
        <dbReference type="ChEBI" id="CHEBI:83099"/>
        <dbReference type="ChEBI" id="CHEBI:83100"/>
        <dbReference type="EC" id="1.8.1.4"/>
    </reaction>
</comment>
<keyword evidence="4 11" id="KW-0274">FAD</keyword>
<evidence type="ECO:0000256" key="5">
    <source>
        <dbReference type="ARBA" id="ARBA00023002"/>
    </source>
</evidence>
<dbReference type="RefSeq" id="WP_160858951.1">
    <property type="nucleotide sequence ID" value="NZ_WUMK01000003.1"/>
</dbReference>
<organism evidence="16 17">
    <name type="scientific">Shinella kummerowiae</name>
    <dbReference type="NCBI Taxonomy" id="417745"/>
    <lineage>
        <taxon>Bacteria</taxon>
        <taxon>Pseudomonadati</taxon>
        <taxon>Pseudomonadota</taxon>
        <taxon>Alphaproteobacteria</taxon>
        <taxon>Hyphomicrobiales</taxon>
        <taxon>Rhizobiaceae</taxon>
        <taxon>Shinella</taxon>
    </lineage>
</organism>
<dbReference type="Pfam" id="PF02852">
    <property type="entry name" value="Pyr_redox_dim"/>
    <property type="match status" value="1"/>
</dbReference>
<sequence>MSDFDLVVIGAGPGGYVAALRAAQAGLRVACIDERATAGGTCLNVGCIPSKALLSSTEHWAELKTLADHGIETDAARFDLTRMMARKDRVVSDLTKGIAFLFKKAGVDFINGRAAITAPGQLVVDGREITARHILIATGSEPTALPGIAFDEKRVLSSTGALSLDAVPERLVVVGAGVIGLELGQIWSRLGSKVTVVEYLDRILPGIDGEVAKTAQRILARHGIGFKLNTAVKAVTRTGETAAVEIESRASGNGETLEADAVLVAIGRRPRSAGLGLEALGVQRDARGFIAVDAQFRTSVPGILAIGDVVPGPMLAHKAEEDAAACIDALVGKPHDAPDYGLVPGVVYTAPEIAGVGLTEEDAGAAGRAVLVGKASFLANGRARAIGATDGFAKVIACAETGRVLGAHILGHGAGELLQELVLALRLGATLTDLVGTSHAHPGMGEAVKEACVVALAARRPA</sequence>
<evidence type="ECO:0000313" key="16">
    <source>
        <dbReference type="EMBL" id="MXN45563.1"/>
    </source>
</evidence>
<dbReference type="PANTHER" id="PTHR22912">
    <property type="entry name" value="DISULFIDE OXIDOREDUCTASE"/>
    <property type="match status" value="1"/>
</dbReference>
<evidence type="ECO:0000259" key="15">
    <source>
        <dbReference type="Pfam" id="PF07992"/>
    </source>
</evidence>
<dbReference type="Gene3D" id="3.30.390.30">
    <property type="match status" value="1"/>
</dbReference>
<feature type="binding site" evidence="11">
    <location>
        <begin position="175"/>
        <end position="182"/>
    </location>
    <ligand>
        <name>NAD(+)</name>
        <dbReference type="ChEBI" id="CHEBI:57540"/>
    </ligand>
</feature>
<feature type="binding site" evidence="11">
    <location>
        <position position="198"/>
    </location>
    <ligand>
        <name>NAD(+)</name>
        <dbReference type="ChEBI" id="CHEBI:57540"/>
    </ligand>
</feature>
<comment type="miscellaneous">
    <text evidence="13">The active site is a redox-active disulfide bond.</text>
</comment>
<dbReference type="OrthoDB" id="9781772at2"/>
<dbReference type="SUPFAM" id="SSF51905">
    <property type="entry name" value="FAD/NAD(P)-binding domain"/>
    <property type="match status" value="1"/>
</dbReference>
<dbReference type="Proteomes" id="UP000435802">
    <property type="component" value="Unassembled WGS sequence"/>
</dbReference>
<name>A0A6N8SA79_9HYPH</name>
<keyword evidence="17" id="KW-1185">Reference proteome</keyword>
<dbReference type="InterPro" id="IPR036188">
    <property type="entry name" value="FAD/NAD-bd_sf"/>
</dbReference>
<gene>
    <name evidence="16" type="primary">lpdA</name>
    <name evidence="16" type="ORF">GR138_10190</name>
</gene>
<evidence type="ECO:0000256" key="2">
    <source>
        <dbReference type="ARBA" id="ARBA00012608"/>
    </source>
</evidence>
<keyword evidence="3 13" id="KW-0285">Flavoprotein</keyword>
<evidence type="ECO:0000256" key="12">
    <source>
        <dbReference type="PIRSR" id="PIRSR000350-4"/>
    </source>
</evidence>
<evidence type="ECO:0000256" key="1">
    <source>
        <dbReference type="ARBA" id="ARBA00007532"/>
    </source>
</evidence>
<dbReference type="AlphaFoldDB" id="A0A6N8SA79"/>
<dbReference type="PRINTS" id="PR00411">
    <property type="entry name" value="PNDRDTASEI"/>
</dbReference>
<evidence type="ECO:0000256" key="10">
    <source>
        <dbReference type="PIRSR" id="PIRSR000350-2"/>
    </source>
</evidence>
<keyword evidence="6 11" id="KW-0520">NAD</keyword>
<evidence type="ECO:0000256" key="4">
    <source>
        <dbReference type="ARBA" id="ARBA00022827"/>
    </source>
</evidence>
<feature type="binding site" evidence="11">
    <location>
        <position position="308"/>
    </location>
    <ligand>
        <name>FAD</name>
        <dbReference type="ChEBI" id="CHEBI:57692"/>
    </ligand>
</feature>
<dbReference type="PANTHER" id="PTHR22912:SF151">
    <property type="entry name" value="DIHYDROLIPOYL DEHYDROGENASE, MITOCHONDRIAL"/>
    <property type="match status" value="1"/>
</dbReference>
<evidence type="ECO:0000256" key="3">
    <source>
        <dbReference type="ARBA" id="ARBA00022630"/>
    </source>
</evidence>
<dbReference type="GO" id="GO:0004148">
    <property type="term" value="F:dihydrolipoyl dehydrogenase (NADH) activity"/>
    <property type="evidence" value="ECO:0007669"/>
    <property type="project" value="UniProtKB-EC"/>
</dbReference>